<feature type="region of interest" description="Disordered" evidence="1">
    <location>
        <begin position="1"/>
        <end position="23"/>
    </location>
</feature>
<evidence type="ECO:0000256" key="1">
    <source>
        <dbReference type="SAM" id="MobiDB-lite"/>
    </source>
</evidence>
<comment type="caution">
    <text evidence="2">The sequence shown here is derived from an EMBL/GenBank/DDBJ whole genome shotgun (WGS) entry which is preliminary data.</text>
</comment>
<dbReference type="AlphaFoldDB" id="A0A562ID70"/>
<protein>
    <submittedName>
        <fullName evidence="2">Uncharacterized protein</fullName>
    </submittedName>
</protein>
<organism evidence="2 3">
    <name type="scientific">Micromonospora olivasterospora</name>
    <dbReference type="NCBI Taxonomy" id="1880"/>
    <lineage>
        <taxon>Bacteria</taxon>
        <taxon>Bacillati</taxon>
        <taxon>Actinomycetota</taxon>
        <taxon>Actinomycetes</taxon>
        <taxon>Micromonosporales</taxon>
        <taxon>Micromonosporaceae</taxon>
        <taxon>Micromonospora</taxon>
    </lineage>
</organism>
<sequence>MVLAAGCAPAGTDPSGGVGDPGSQLAAFRQRATAVAEAWRPGQDWASGYLPLQDPTVLVGDPGFTTDTEQAFRAGWYREQITLPTDEPADGTIRFPDGTLTAPLVSAVDAYRQLDQGDPPPCPGRPAAPKPEQKPGFRPKPGATGGPIVEPGPDGSLVSPSPDPDAPVSGIPASGCVPLTVTAVRLGAAPVRTSRGEAQVPAWLFTVEELKAPVARLAVAPGAATPVPQAPAPAGQVPDGVAGAQDLTALSGTRLTWRIGMGACDTGGTPLVEERDDVVVVGGAVTPATGVCTDQLLLKPVTATLKAPLGARPVLDVATGAPLVLRPL</sequence>
<dbReference type="EMBL" id="VLKE01000001">
    <property type="protein sequence ID" value="TWH68574.1"/>
    <property type="molecule type" value="Genomic_DNA"/>
</dbReference>
<reference evidence="2 3" key="1">
    <citation type="submission" date="2019-07" db="EMBL/GenBank/DDBJ databases">
        <title>R&amp;d 2014.</title>
        <authorList>
            <person name="Klenk H.-P."/>
        </authorList>
    </citation>
    <scope>NUCLEOTIDE SEQUENCE [LARGE SCALE GENOMIC DNA]</scope>
    <source>
        <strain evidence="2 3">DSM 43868</strain>
    </source>
</reference>
<accession>A0A562ID70</accession>
<keyword evidence="3" id="KW-1185">Reference proteome</keyword>
<dbReference type="Proteomes" id="UP000319825">
    <property type="component" value="Unassembled WGS sequence"/>
</dbReference>
<name>A0A562ID70_MICOL</name>
<gene>
    <name evidence="2" type="ORF">JD77_03570</name>
</gene>
<feature type="compositionally biased region" description="Pro residues" evidence="1">
    <location>
        <begin position="118"/>
        <end position="129"/>
    </location>
</feature>
<evidence type="ECO:0000313" key="2">
    <source>
        <dbReference type="EMBL" id="TWH68574.1"/>
    </source>
</evidence>
<evidence type="ECO:0000313" key="3">
    <source>
        <dbReference type="Proteomes" id="UP000319825"/>
    </source>
</evidence>
<feature type="region of interest" description="Disordered" evidence="1">
    <location>
        <begin position="113"/>
        <end position="171"/>
    </location>
</feature>
<proteinExistence type="predicted"/>